<dbReference type="InterPro" id="IPR006102">
    <property type="entry name" value="Ig-like_GH2"/>
</dbReference>
<dbReference type="InterPro" id="IPR008979">
    <property type="entry name" value="Galactose-bd-like_sf"/>
</dbReference>
<organism evidence="7 8">
    <name type="scientific">Bacteroides cellulosilyticus</name>
    <dbReference type="NCBI Taxonomy" id="246787"/>
    <lineage>
        <taxon>Bacteria</taxon>
        <taxon>Pseudomonadati</taxon>
        <taxon>Bacteroidota</taxon>
        <taxon>Bacteroidia</taxon>
        <taxon>Bacteroidales</taxon>
        <taxon>Bacteroidaceae</taxon>
        <taxon>Bacteroides</taxon>
    </lineage>
</organism>
<dbReference type="InterPro" id="IPR017853">
    <property type="entry name" value="GH"/>
</dbReference>
<dbReference type="PRINTS" id="PR00132">
    <property type="entry name" value="GLHYDRLASE2"/>
</dbReference>
<dbReference type="Pfam" id="PF02836">
    <property type="entry name" value="Glyco_hydro_2_C"/>
    <property type="match status" value="1"/>
</dbReference>
<dbReference type="InterPro" id="IPR006104">
    <property type="entry name" value="Glyco_hydro_2_N"/>
</dbReference>
<dbReference type="GO" id="GO:0005975">
    <property type="term" value="P:carbohydrate metabolic process"/>
    <property type="evidence" value="ECO:0007669"/>
    <property type="project" value="InterPro"/>
</dbReference>
<dbReference type="SUPFAM" id="SSF49373">
    <property type="entry name" value="Invasin/intimin cell-adhesion fragments"/>
    <property type="match status" value="1"/>
</dbReference>
<feature type="signal peptide" evidence="5">
    <location>
        <begin position="1"/>
        <end position="20"/>
    </location>
</feature>
<dbReference type="InterPro" id="IPR036156">
    <property type="entry name" value="Beta-gal/glucu_dom_sf"/>
</dbReference>
<keyword evidence="2" id="KW-0378">Hydrolase</keyword>
<dbReference type="AlphaFoldDB" id="A0A6L3JSP3"/>
<dbReference type="Gene3D" id="3.20.20.80">
    <property type="entry name" value="Glycosidases"/>
    <property type="match status" value="1"/>
</dbReference>
<dbReference type="RefSeq" id="WP_149948236.1">
    <property type="nucleotide sequence ID" value="NZ_JBCOBX010000048.1"/>
</dbReference>
<evidence type="ECO:0000256" key="2">
    <source>
        <dbReference type="ARBA" id="ARBA00022801"/>
    </source>
</evidence>
<dbReference type="InterPro" id="IPR008964">
    <property type="entry name" value="Invasin/intimin_cell_adhesion"/>
</dbReference>
<evidence type="ECO:0000256" key="1">
    <source>
        <dbReference type="ARBA" id="ARBA00007401"/>
    </source>
</evidence>
<protein>
    <submittedName>
        <fullName evidence="7">Beta-galactosidase</fullName>
    </submittedName>
</protein>
<dbReference type="SUPFAM" id="SSF49303">
    <property type="entry name" value="beta-Galactosidase/glucuronidase domain"/>
    <property type="match status" value="1"/>
</dbReference>
<evidence type="ECO:0000313" key="7">
    <source>
        <dbReference type="EMBL" id="KAA5413243.1"/>
    </source>
</evidence>
<dbReference type="Pfam" id="PF02837">
    <property type="entry name" value="Glyco_hydro_2_N"/>
    <property type="match status" value="1"/>
</dbReference>
<dbReference type="PROSITE" id="PS50022">
    <property type="entry name" value="FA58C_3"/>
    <property type="match status" value="1"/>
</dbReference>
<feature type="compositionally biased region" description="Polar residues" evidence="4">
    <location>
        <begin position="734"/>
        <end position="749"/>
    </location>
</feature>
<dbReference type="InterPro" id="IPR006103">
    <property type="entry name" value="Glyco_hydro_2_cat"/>
</dbReference>
<gene>
    <name evidence="7" type="ORF">F2Y87_26145</name>
</gene>
<keyword evidence="3" id="KW-0326">Glycosidase</keyword>
<dbReference type="EMBL" id="VVYX01000052">
    <property type="protein sequence ID" value="KAA5413243.1"/>
    <property type="molecule type" value="Genomic_DNA"/>
</dbReference>
<dbReference type="Gene3D" id="2.60.120.260">
    <property type="entry name" value="Galactose-binding domain-like"/>
    <property type="match status" value="2"/>
</dbReference>
<dbReference type="GO" id="GO:0004553">
    <property type="term" value="F:hydrolase activity, hydrolyzing O-glycosyl compounds"/>
    <property type="evidence" value="ECO:0007669"/>
    <property type="project" value="InterPro"/>
</dbReference>
<comment type="caution">
    <text evidence="7">The sequence shown here is derived from an EMBL/GenBank/DDBJ whole genome shotgun (WGS) entry which is preliminary data.</text>
</comment>
<reference evidence="7 8" key="1">
    <citation type="journal article" date="2019" name="Nat. Med.">
        <title>A library of human gut bacterial isolates paired with longitudinal multiomics data enables mechanistic microbiome research.</title>
        <authorList>
            <person name="Poyet M."/>
            <person name="Groussin M."/>
            <person name="Gibbons S.M."/>
            <person name="Avila-Pacheco J."/>
            <person name="Jiang X."/>
            <person name="Kearney S.M."/>
            <person name="Perrotta A.R."/>
            <person name="Berdy B."/>
            <person name="Zhao S."/>
            <person name="Lieberman T.D."/>
            <person name="Swanson P.K."/>
            <person name="Smith M."/>
            <person name="Roesemann S."/>
            <person name="Alexander J.E."/>
            <person name="Rich S.A."/>
            <person name="Livny J."/>
            <person name="Vlamakis H."/>
            <person name="Clish C."/>
            <person name="Bullock K."/>
            <person name="Deik A."/>
            <person name="Scott J."/>
            <person name="Pierce K.A."/>
            <person name="Xavier R.J."/>
            <person name="Alm E.J."/>
        </authorList>
    </citation>
    <scope>NUCLEOTIDE SEQUENCE [LARGE SCALE GENOMIC DNA]</scope>
    <source>
        <strain evidence="7 8">BIOML-A8</strain>
    </source>
</reference>
<dbReference type="InterPro" id="IPR051913">
    <property type="entry name" value="GH2_Domain-Containing"/>
</dbReference>
<dbReference type="SUPFAM" id="SSF49785">
    <property type="entry name" value="Galactose-binding domain-like"/>
    <property type="match status" value="2"/>
</dbReference>
<dbReference type="Gene3D" id="2.60.40.10">
    <property type="entry name" value="Immunoglobulins"/>
    <property type="match status" value="2"/>
</dbReference>
<evidence type="ECO:0000256" key="3">
    <source>
        <dbReference type="ARBA" id="ARBA00023295"/>
    </source>
</evidence>
<evidence type="ECO:0000259" key="6">
    <source>
        <dbReference type="PROSITE" id="PS50022"/>
    </source>
</evidence>
<feature type="domain" description="F5/8 type C" evidence="6">
    <location>
        <begin position="723"/>
        <end position="862"/>
    </location>
</feature>
<keyword evidence="5" id="KW-0732">Signal</keyword>
<feature type="chain" id="PRO_5026907784" evidence="5">
    <location>
        <begin position="21"/>
        <end position="865"/>
    </location>
</feature>
<dbReference type="SUPFAM" id="SSF51445">
    <property type="entry name" value="(Trans)glycosidases"/>
    <property type="match status" value="1"/>
</dbReference>
<dbReference type="InterPro" id="IPR000421">
    <property type="entry name" value="FA58C"/>
</dbReference>
<evidence type="ECO:0000256" key="4">
    <source>
        <dbReference type="SAM" id="MobiDB-lite"/>
    </source>
</evidence>
<evidence type="ECO:0000256" key="5">
    <source>
        <dbReference type="SAM" id="SignalP"/>
    </source>
</evidence>
<evidence type="ECO:0000313" key="8">
    <source>
        <dbReference type="Proteomes" id="UP000482653"/>
    </source>
</evidence>
<dbReference type="InterPro" id="IPR006101">
    <property type="entry name" value="Glyco_hydro_2"/>
</dbReference>
<dbReference type="Pfam" id="PF00703">
    <property type="entry name" value="Glyco_hydro_2"/>
    <property type="match status" value="1"/>
</dbReference>
<proteinExistence type="inferred from homology"/>
<dbReference type="Pfam" id="PF00754">
    <property type="entry name" value="F5_F8_type_C"/>
    <property type="match status" value="1"/>
</dbReference>
<sequence>MNPKKLIILFLLCTPGIWLSAQTHISPRSSINFNREWKYMRGDIKGAEQPTYNDREWESIGIPHSFSIPYFMSNEFYIGYGWYRKLFRLTEEDLSQKIFLEFDGVFQEAEIFINGQQASRHVGGYTGFQADISSLVQAGDNLVAVRVNNIWKPNVAPRAGEHVFSGGIYRNVRLTKKSPVHIDWYGTFVTTPDLGRNQGKASAVRVETEICNHSGKDGEYRLVTRILSPEGKVIATVENKETLAAHSAKTVFQTTKRLRTPSLWHPEHPVLYKVISSLYKGKELLDCDETAFGFRWFEWTADQGFFLNGKHLFFKGANVHQDQAGWGDAVTEAAMRRDVRMMKEAGFDLIRGSHYPHAPAFSKACDEEGMLFWSEAPFWGIGGFQPDGYWNASAYPASEKDYKGFEESALQQLKEMIRIHRNHPSIVTWSMCNEAFFSTPEAIPGVRHLLERMVKLSRQLDPTRPAAIGGAQRPLGKDRIDLIGDIAGYNGDGATLSDFQQPAIPSVISEYGSTTAERPGAYIPGWGDLKKNDGWKGLHWRSGQAIWCGFDHGSIAGSRLGKMGIVDYFRIPKRSWYWYRNEYARVAPPEWPQEGTPAQLKLEASETTGVQADGTDDVQLTVSVLDSDGRRLSNSPSVQLKIVSGPGEFPTGRSITFEKNSDIRILDGQAAIAFRSYYAGTAVIEATSPGLAPARIEILFEGAPTYEPGLTPVAKERPYQRFVRKAHKETVQTFGRNNPTFSSSQQEAQNAGLAADGNSTTYWQAAANDASPSWTLDTEKGLILRNIHVCFPKAEIYRYVIEVSEDNERWSTALNKLDTTIAEQEAKISFKVQEAPVNARFIRIRFVNKSPAAIAEVEVSGIVRD</sequence>
<dbReference type="PANTHER" id="PTHR42732:SF1">
    <property type="entry name" value="BETA-MANNOSIDASE"/>
    <property type="match status" value="1"/>
</dbReference>
<feature type="region of interest" description="Disordered" evidence="4">
    <location>
        <begin position="734"/>
        <end position="753"/>
    </location>
</feature>
<comment type="similarity">
    <text evidence="1">Belongs to the glycosyl hydrolase 2 family.</text>
</comment>
<name>A0A6L3JSP3_9BACE</name>
<accession>A0A6L3JSP3</accession>
<dbReference type="PANTHER" id="PTHR42732">
    <property type="entry name" value="BETA-GALACTOSIDASE"/>
    <property type="match status" value="1"/>
</dbReference>
<dbReference type="Proteomes" id="UP000482653">
    <property type="component" value="Unassembled WGS sequence"/>
</dbReference>
<dbReference type="InterPro" id="IPR013783">
    <property type="entry name" value="Ig-like_fold"/>
</dbReference>